<feature type="region of interest" description="Disordered" evidence="7">
    <location>
        <begin position="1"/>
        <end position="23"/>
    </location>
</feature>
<feature type="transmembrane region" description="Helical" evidence="8">
    <location>
        <begin position="229"/>
        <end position="249"/>
    </location>
</feature>
<dbReference type="Proteomes" id="UP000515158">
    <property type="component" value="Unplaced"/>
</dbReference>
<dbReference type="GO" id="GO:0006882">
    <property type="term" value="P:intracellular zinc ion homeostasis"/>
    <property type="evidence" value="ECO:0007669"/>
    <property type="project" value="TreeGrafter"/>
</dbReference>
<evidence type="ECO:0000256" key="3">
    <source>
        <dbReference type="ARBA" id="ARBA00022692"/>
    </source>
</evidence>
<evidence type="ECO:0000313" key="10">
    <source>
        <dbReference type="RefSeq" id="XP_034251594.1"/>
    </source>
</evidence>
<dbReference type="GO" id="GO:0016020">
    <property type="term" value="C:membrane"/>
    <property type="evidence" value="ECO:0007669"/>
    <property type="project" value="UniProtKB-SubCell"/>
</dbReference>
<organism evidence="10">
    <name type="scientific">Thrips palmi</name>
    <name type="common">Melon thrips</name>
    <dbReference type="NCBI Taxonomy" id="161013"/>
    <lineage>
        <taxon>Eukaryota</taxon>
        <taxon>Metazoa</taxon>
        <taxon>Ecdysozoa</taxon>
        <taxon>Arthropoda</taxon>
        <taxon>Hexapoda</taxon>
        <taxon>Insecta</taxon>
        <taxon>Pterygota</taxon>
        <taxon>Neoptera</taxon>
        <taxon>Paraneoptera</taxon>
        <taxon>Thysanoptera</taxon>
        <taxon>Terebrantia</taxon>
        <taxon>Thripoidea</taxon>
        <taxon>Thripidae</taxon>
        <taxon>Thrips</taxon>
    </lineage>
</organism>
<evidence type="ECO:0000313" key="9">
    <source>
        <dbReference type="Proteomes" id="UP000515158"/>
    </source>
</evidence>
<reference evidence="10" key="1">
    <citation type="submission" date="2025-08" db="UniProtKB">
        <authorList>
            <consortium name="RefSeq"/>
        </authorList>
    </citation>
    <scope>IDENTIFICATION</scope>
    <source>
        <tissue evidence="10">Total insect</tissue>
    </source>
</reference>
<dbReference type="GeneID" id="117651572"/>
<dbReference type="PANTHER" id="PTHR16950">
    <property type="entry name" value="ZINC TRANSPORTER SLC39A7 HISTIDINE-RICH MEMBRANE PROTEIN KE4"/>
    <property type="match status" value="1"/>
</dbReference>
<evidence type="ECO:0000256" key="1">
    <source>
        <dbReference type="ARBA" id="ARBA00004141"/>
    </source>
</evidence>
<comment type="subcellular location">
    <subcellularLocation>
        <location evidence="1">Membrane</location>
        <topology evidence="1">Multi-pass membrane protein</topology>
    </subcellularLocation>
</comment>
<feature type="transmembrane region" description="Helical" evidence="8">
    <location>
        <begin position="164"/>
        <end position="185"/>
    </location>
</feature>
<feature type="transmembrane region" description="Helical" evidence="8">
    <location>
        <begin position="131"/>
        <end position="152"/>
    </location>
</feature>
<dbReference type="InParanoid" id="A0A6P9A2R9"/>
<feature type="compositionally biased region" description="Polar residues" evidence="7">
    <location>
        <begin position="1"/>
        <end position="20"/>
    </location>
</feature>
<feature type="transmembrane region" description="Helical" evidence="8">
    <location>
        <begin position="367"/>
        <end position="387"/>
    </location>
</feature>
<dbReference type="PANTHER" id="PTHR16950:SF25">
    <property type="entry name" value="ZINC TRANSPORTER SLC39A7"/>
    <property type="match status" value="1"/>
</dbReference>
<keyword evidence="3 8" id="KW-0812">Transmembrane</keyword>
<dbReference type="OrthoDB" id="200954at2759"/>
<evidence type="ECO:0000256" key="8">
    <source>
        <dbReference type="SAM" id="Phobius"/>
    </source>
</evidence>
<accession>A0A6P9A2R9</accession>
<evidence type="ECO:0000256" key="7">
    <source>
        <dbReference type="SAM" id="MobiDB-lite"/>
    </source>
</evidence>
<dbReference type="RefSeq" id="XP_034251594.1">
    <property type="nucleotide sequence ID" value="XM_034395703.1"/>
</dbReference>
<keyword evidence="4 8" id="KW-1133">Transmembrane helix</keyword>
<dbReference type="InterPro" id="IPR003689">
    <property type="entry name" value="ZIP"/>
</dbReference>
<feature type="region of interest" description="Disordered" evidence="7">
    <location>
        <begin position="254"/>
        <end position="293"/>
    </location>
</feature>
<evidence type="ECO:0000256" key="5">
    <source>
        <dbReference type="ARBA" id="ARBA00023136"/>
    </source>
</evidence>
<name>A0A6P9A2R9_THRPL</name>
<feature type="transmembrane region" description="Helical" evidence="8">
    <location>
        <begin position="33"/>
        <end position="54"/>
    </location>
</feature>
<feature type="compositionally biased region" description="Basic and acidic residues" evidence="7">
    <location>
        <begin position="266"/>
        <end position="293"/>
    </location>
</feature>
<sequence length="449" mass="48874">MTTKKPVRQSDQSGQSTTKAMEQENRPFITKQVLVNICLGLLCVLIFFSFPTLVKSHGHSHDGVDHHHHHHHHDHDGHDHHDHHHHEKPSFKYSKAANEAQEQVRKESPSLGQTAPPKKSESMSGSDTSSVWMDAIVSTLLISLAPFLLLYIVPLDGSAEREPLLKILLAFASGGLLGDAFLHLIPHALAPHTHGEHDEHDHGHGQSHDHSHGHSHSHGEDGHGHGHDMSVGLAVLSGILVFLMVEKFVRLVKGDHGHSHGPPKPAPKEEKAGKDAKDSETSKGKTKEKTKEVVQKKSEGDIKVSAYLNLAADFTHNFTDGLAIGASYLAGRNVGIITTITILFHEVPHEIGDFAILIQSGCTRRKAMMLQLVTAVGALSGTVFSLLSQGAGDVGASWILPFTAGGFIYVATVTVIPELLVDTKFWQSVKEIIALLVGVYMMVLIAEYE</sequence>
<dbReference type="FunCoup" id="A0A6P9A2R9">
    <property type="interactions" value="504"/>
</dbReference>
<keyword evidence="5 8" id="KW-0472">Membrane</keyword>
<dbReference type="Pfam" id="PF02535">
    <property type="entry name" value="Zip"/>
    <property type="match status" value="1"/>
</dbReference>
<keyword evidence="2" id="KW-0813">Transport</keyword>
<protein>
    <submittedName>
        <fullName evidence="10">Protein catecholamines up-like</fullName>
    </submittedName>
</protein>
<feature type="compositionally biased region" description="Basic and acidic residues" evidence="7">
    <location>
        <begin position="193"/>
        <end position="226"/>
    </location>
</feature>
<proteinExistence type="inferred from homology"/>
<evidence type="ECO:0000256" key="4">
    <source>
        <dbReference type="ARBA" id="ARBA00022989"/>
    </source>
</evidence>
<feature type="transmembrane region" description="Helical" evidence="8">
    <location>
        <begin position="432"/>
        <end position="448"/>
    </location>
</feature>
<evidence type="ECO:0000256" key="2">
    <source>
        <dbReference type="ARBA" id="ARBA00022448"/>
    </source>
</evidence>
<comment type="similarity">
    <text evidence="6">Belongs to the ZIP transporter (TC 2.A.5) family. KE4/Catsup subfamily.</text>
</comment>
<gene>
    <name evidence="10" type="primary">LOC117651572</name>
</gene>
<feature type="region of interest" description="Disordered" evidence="7">
    <location>
        <begin position="58"/>
        <end position="127"/>
    </location>
</feature>
<keyword evidence="9" id="KW-1185">Reference proteome</keyword>
<dbReference type="AlphaFoldDB" id="A0A6P9A2R9"/>
<feature type="region of interest" description="Disordered" evidence="7">
    <location>
        <begin position="192"/>
        <end position="226"/>
    </location>
</feature>
<feature type="transmembrane region" description="Helical" evidence="8">
    <location>
        <begin position="399"/>
        <end position="420"/>
    </location>
</feature>
<dbReference type="KEGG" id="tpal:117651572"/>
<evidence type="ECO:0000256" key="6">
    <source>
        <dbReference type="ARBA" id="ARBA00038485"/>
    </source>
</evidence>
<dbReference type="GO" id="GO:0005385">
    <property type="term" value="F:zinc ion transmembrane transporter activity"/>
    <property type="evidence" value="ECO:0007669"/>
    <property type="project" value="TreeGrafter"/>
</dbReference>